<evidence type="ECO:0000256" key="1">
    <source>
        <dbReference type="SAM" id="MobiDB-lite"/>
    </source>
</evidence>
<reference evidence="2 3" key="1">
    <citation type="journal article" date="2011" name="Science">
        <title>The Selaginella genome identifies genetic changes associated with the evolution of vascular plants.</title>
        <authorList>
            <person name="Banks J.A."/>
            <person name="Nishiyama T."/>
            <person name="Hasebe M."/>
            <person name="Bowman J.L."/>
            <person name="Gribskov M."/>
            <person name="dePamphilis C."/>
            <person name="Albert V.A."/>
            <person name="Aono N."/>
            <person name="Aoyama T."/>
            <person name="Ambrose B.A."/>
            <person name="Ashton N.W."/>
            <person name="Axtell M.J."/>
            <person name="Barker E."/>
            <person name="Barker M.S."/>
            <person name="Bennetzen J.L."/>
            <person name="Bonawitz N.D."/>
            <person name="Chapple C."/>
            <person name="Cheng C."/>
            <person name="Correa L.G."/>
            <person name="Dacre M."/>
            <person name="DeBarry J."/>
            <person name="Dreyer I."/>
            <person name="Elias M."/>
            <person name="Engstrom E.M."/>
            <person name="Estelle M."/>
            <person name="Feng L."/>
            <person name="Finet C."/>
            <person name="Floyd S.K."/>
            <person name="Frommer W.B."/>
            <person name="Fujita T."/>
            <person name="Gramzow L."/>
            <person name="Gutensohn M."/>
            <person name="Harholt J."/>
            <person name="Hattori M."/>
            <person name="Heyl A."/>
            <person name="Hirai T."/>
            <person name="Hiwatashi Y."/>
            <person name="Ishikawa M."/>
            <person name="Iwata M."/>
            <person name="Karol K.G."/>
            <person name="Koehler B."/>
            <person name="Kolukisaoglu U."/>
            <person name="Kubo M."/>
            <person name="Kurata T."/>
            <person name="Lalonde S."/>
            <person name="Li K."/>
            <person name="Li Y."/>
            <person name="Litt A."/>
            <person name="Lyons E."/>
            <person name="Manning G."/>
            <person name="Maruyama T."/>
            <person name="Michael T.P."/>
            <person name="Mikami K."/>
            <person name="Miyazaki S."/>
            <person name="Morinaga S."/>
            <person name="Murata T."/>
            <person name="Mueller-Roeber B."/>
            <person name="Nelson D.R."/>
            <person name="Obara M."/>
            <person name="Oguri Y."/>
            <person name="Olmstead R.G."/>
            <person name="Onodera N."/>
            <person name="Petersen B.L."/>
            <person name="Pils B."/>
            <person name="Prigge M."/>
            <person name="Rensing S.A."/>
            <person name="Riano-Pachon D.M."/>
            <person name="Roberts A.W."/>
            <person name="Sato Y."/>
            <person name="Scheller H.V."/>
            <person name="Schulz B."/>
            <person name="Schulz C."/>
            <person name="Shakirov E.V."/>
            <person name="Shibagaki N."/>
            <person name="Shinohara N."/>
            <person name="Shippen D.E."/>
            <person name="Soerensen I."/>
            <person name="Sotooka R."/>
            <person name="Sugimoto N."/>
            <person name="Sugita M."/>
            <person name="Sumikawa N."/>
            <person name="Tanurdzic M."/>
            <person name="Theissen G."/>
            <person name="Ulvskov P."/>
            <person name="Wakazuki S."/>
            <person name="Weng J.K."/>
            <person name="Willats W.W."/>
            <person name="Wipf D."/>
            <person name="Wolf P.G."/>
            <person name="Yang L."/>
            <person name="Zimmer A.D."/>
            <person name="Zhu Q."/>
            <person name="Mitros T."/>
            <person name="Hellsten U."/>
            <person name="Loque D."/>
            <person name="Otillar R."/>
            <person name="Salamov A."/>
            <person name="Schmutz J."/>
            <person name="Shapiro H."/>
            <person name="Lindquist E."/>
            <person name="Lucas S."/>
            <person name="Rokhsar D."/>
            <person name="Grigoriev I.V."/>
        </authorList>
    </citation>
    <scope>NUCLEOTIDE SEQUENCE [LARGE SCALE GENOMIC DNA]</scope>
</reference>
<gene>
    <name evidence="2" type="ORF">SELMODRAFT_417733</name>
</gene>
<dbReference type="KEGG" id="smo:SELMODRAFT_417733"/>
<evidence type="ECO:0000313" key="3">
    <source>
        <dbReference type="Proteomes" id="UP000001514"/>
    </source>
</evidence>
<feature type="region of interest" description="Disordered" evidence="1">
    <location>
        <begin position="1"/>
        <end position="27"/>
    </location>
</feature>
<protein>
    <submittedName>
        <fullName evidence="2">Uncharacterized protein</fullName>
    </submittedName>
</protein>
<feature type="compositionally biased region" description="Polar residues" evidence="1">
    <location>
        <begin position="18"/>
        <end position="27"/>
    </location>
</feature>
<dbReference type="AlphaFoldDB" id="D8S3F5"/>
<dbReference type="HOGENOM" id="CLU_1126099_0_0_1"/>
<evidence type="ECO:0000313" key="2">
    <source>
        <dbReference type="EMBL" id="EFJ21255.1"/>
    </source>
</evidence>
<dbReference type="Gramene" id="EFJ21255">
    <property type="protein sequence ID" value="EFJ21255"/>
    <property type="gene ID" value="SELMODRAFT_417733"/>
</dbReference>
<accession>D8S3F5</accession>
<dbReference type="Proteomes" id="UP000001514">
    <property type="component" value="Unassembled WGS sequence"/>
</dbReference>
<feature type="compositionally biased region" description="Basic and acidic residues" evidence="1">
    <location>
        <begin position="7"/>
        <end position="17"/>
    </location>
</feature>
<organism evidence="3">
    <name type="scientific">Selaginella moellendorffii</name>
    <name type="common">Spikemoss</name>
    <dbReference type="NCBI Taxonomy" id="88036"/>
    <lineage>
        <taxon>Eukaryota</taxon>
        <taxon>Viridiplantae</taxon>
        <taxon>Streptophyta</taxon>
        <taxon>Embryophyta</taxon>
        <taxon>Tracheophyta</taxon>
        <taxon>Lycopodiopsida</taxon>
        <taxon>Selaginellales</taxon>
        <taxon>Selaginellaceae</taxon>
        <taxon>Selaginella</taxon>
    </lineage>
</organism>
<sequence length="247" mass="27197">MDDIQELEARGLEEDPRSVSSPESTKPFQTLDNWVEFHLASVQSLPAQPTDDFDPKNSVASMRKNGRAFAPHLHVPVDHAENLLFAVHLLQTQPLVLAILLLVDGDDVWIVHVQMVAKGEHKSKSTSILPLQISDSFDIQAGSLSSLGGWMPWMILLRLGVGKGCVGERSNCVRIDAVELLDQLVPSPARQARCVVEREGMENVAFVSVQPDGELRGIQMAAFRCTEEDEYPSLSHLAPGIHSHPKT</sequence>
<dbReference type="EMBL" id="GL377600">
    <property type="protein sequence ID" value="EFJ21255.1"/>
    <property type="molecule type" value="Genomic_DNA"/>
</dbReference>
<proteinExistence type="predicted"/>
<keyword evidence="3" id="KW-1185">Reference proteome</keyword>
<dbReference type="InParanoid" id="D8S3F5"/>
<name>D8S3F5_SELML</name>